<protein>
    <submittedName>
        <fullName evidence="1">Uncharacterized protein</fullName>
    </submittedName>
</protein>
<dbReference type="EMBL" id="OU898281">
    <property type="protein sequence ID" value="CAG9836469.1"/>
    <property type="molecule type" value="Genomic_DNA"/>
</dbReference>
<organism evidence="1 2">
    <name type="scientific">Diabrotica balteata</name>
    <name type="common">Banded cucumber beetle</name>
    <dbReference type="NCBI Taxonomy" id="107213"/>
    <lineage>
        <taxon>Eukaryota</taxon>
        <taxon>Metazoa</taxon>
        <taxon>Ecdysozoa</taxon>
        <taxon>Arthropoda</taxon>
        <taxon>Hexapoda</taxon>
        <taxon>Insecta</taxon>
        <taxon>Pterygota</taxon>
        <taxon>Neoptera</taxon>
        <taxon>Endopterygota</taxon>
        <taxon>Coleoptera</taxon>
        <taxon>Polyphaga</taxon>
        <taxon>Cucujiformia</taxon>
        <taxon>Chrysomeloidea</taxon>
        <taxon>Chrysomelidae</taxon>
        <taxon>Galerucinae</taxon>
        <taxon>Diabroticina</taxon>
        <taxon>Diabroticites</taxon>
        <taxon>Diabrotica</taxon>
    </lineage>
</organism>
<proteinExistence type="predicted"/>
<dbReference type="Proteomes" id="UP001153709">
    <property type="component" value="Chromosome 6"/>
</dbReference>
<sequence length="129" mass="15015">MLINKRYKNSCTYVKTYSGADINSDHIPVVGNFKVRVKKVTSKSMKKYDVRKLKAPNVRLKVSENHNLKLLKCRNAGTIEKSLTIVQGTVTKIKEQHLKKDTEKLKSWMTNEILELMDQRNKQRKSPRI</sequence>
<gene>
    <name evidence="1" type="ORF">DIABBA_LOCUS9555</name>
</gene>
<accession>A0A9N9XEK0</accession>
<evidence type="ECO:0000313" key="1">
    <source>
        <dbReference type="EMBL" id="CAG9836469.1"/>
    </source>
</evidence>
<reference evidence="1" key="1">
    <citation type="submission" date="2022-01" db="EMBL/GenBank/DDBJ databases">
        <authorList>
            <person name="King R."/>
        </authorList>
    </citation>
    <scope>NUCLEOTIDE SEQUENCE</scope>
</reference>
<name>A0A9N9XEK0_DIABA</name>
<dbReference type="AlphaFoldDB" id="A0A9N9XEK0"/>
<dbReference type="OrthoDB" id="7446033at2759"/>
<keyword evidence="2" id="KW-1185">Reference proteome</keyword>
<evidence type="ECO:0000313" key="2">
    <source>
        <dbReference type="Proteomes" id="UP001153709"/>
    </source>
</evidence>